<keyword evidence="5 7" id="KW-0472">Membrane</keyword>
<dbReference type="Proteomes" id="UP000050525">
    <property type="component" value="Unassembled WGS sequence"/>
</dbReference>
<evidence type="ECO:0000256" key="3">
    <source>
        <dbReference type="ARBA" id="ARBA00022692"/>
    </source>
</evidence>
<protein>
    <submittedName>
        <fullName evidence="8">Germ cell-specific 1-like protein 2 isoform B</fullName>
    </submittedName>
</protein>
<feature type="region of interest" description="Disordered" evidence="6">
    <location>
        <begin position="861"/>
        <end position="896"/>
    </location>
</feature>
<dbReference type="eggNOG" id="ENOG502SY1V">
    <property type="taxonomic scope" value="Eukaryota"/>
</dbReference>
<feature type="transmembrane region" description="Helical" evidence="7">
    <location>
        <begin position="84"/>
        <end position="108"/>
    </location>
</feature>
<feature type="transmembrane region" description="Helical" evidence="7">
    <location>
        <begin position="120"/>
        <end position="144"/>
    </location>
</feature>
<comment type="caution">
    <text evidence="8">The sequence shown here is derived from an EMBL/GenBank/DDBJ whole genome shotgun (WGS) entry which is preliminary data.</text>
</comment>
<comment type="similarity">
    <text evidence="2">Belongs to the GSG1 family.</text>
</comment>
<accession>A0A151MGB0</accession>
<evidence type="ECO:0000313" key="8">
    <source>
        <dbReference type="EMBL" id="KYO23533.1"/>
    </source>
</evidence>
<organism evidence="8 9">
    <name type="scientific">Alligator mississippiensis</name>
    <name type="common">American alligator</name>
    <dbReference type="NCBI Taxonomy" id="8496"/>
    <lineage>
        <taxon>Eukaryota</taxon>
        <taxon>Metazoa</taxon>
        <taxon>Chordata</taxon>
        <taxon>Craniata</taxon>
        <taxon>Vertebrata</taxon>
        <taxon>Euteleostomi</taxon>
        <taxon>Archelosauria</taxon>
        <taxon>Archosauria</taxon>
        <taxon>Crocodylia</taxon>
        <taxon>Alligatoridae</taxon>
        <taxon>Alligatorinae</taxon>
        <taxon>Alligator</taxon>
    </lineage>
</organism>
<dbReference type="PANTHER" id="PTHR10671">
    <property type="entry name" value="EPITHELIAL MEMBRANE PROTEIN-RELATED"/>
    <property type="match status" value="1"/>
</dbReference>
<name>A0A151MGB0_ALLMI</name>
<keyword evidence="4 7" id="KW-1133">Transmembrane helix</keyword>
<dbReference type="InterPro" id="IPR012478">
    <property type="entry name" value="GSG-1"/>
</dbReference>
<evidence type="ECO:0000256" key="1">
    <source>
        <dbReference type="ARBA" id="ARBA00004141"/>
    </source>
</evidence>
<evidence type="ECO:0000256" key="2">
    <source>
        <dbReference type="ARBA" id="ARBA00007425"/>
    </source>
</evidence>
<evidence type="ECO:0000256" key="7">
    <source>
        <dbReference type="SAM" id="Phobius"/>
    </source>
</evidence>
<evidence type="ECO:0000256" key="5">
    <source>
        <dbReference type="ARBA" id="ARBA00023136"/>
    </source>
</evidence>
<dbReference type="GO" id="GO:0005886">
    <property type="term" value="C:plasma membrane"/>
    <property type="evidence" value="ECO:0007669"/>
    <property type="project" value="TreeGrafter"/>
</dbReference>
<comment type="subcellular location">
    <subcellularLocation>
        <location evidence="1">Membrane</location>
        <topology evidence="1">Multi-pass membrane protein</topology>
    </subcellularLocation>
</comment>
<dbReference type="Pfam" id="PF07803">
    <property type="entry name" value="GSG-1"/>
    <property type="match status" value="1"/>
</dbReference>
<dbReference type="AlphaFoldDB" id="A0A151MGB0"/>
<reference evidence="8 9" key="1">
    <citation type="journal article" date="2012" name="Genome Biol.">
        <title>Sequencing three crocodilian genomes to illuminate the evolution of archosaurs and amniotes.</title>
        <authorList>
            <person name="St John J.A."/>
            <person name="Braun E.L."/>
            <person name="Isberg S.R."/>
            <person name="Miles L.G."/>
            <person name="Chong A.Y."/>
            <person name="Gongora J."/>
            <person name="Dalzell P."/>
            <person name="Moran C."/>
            <person name="Bed'hom B."/>
            <person name="Abzhanov A."/>
            <person name="Burgess S.C."/>
            <person name="Cooksey A.M."/>
            <person name="Castoe T.A."/>
            <person name="Crawford N.G."/>
            <person name="Densmore L.D."/>
            <person name="Drew J.C."/>
            <person name="Edwards S.V."/>
            <person name="Faircloth B.C."/>
            <person name="Fujita M.K."/>
            <person name="Greenwold M.J."/>
            <person name="Hoffmann F.G."/>
            <person name="Howard J.M."/>
            <person name="Iguchi T."/>
            <person name="Janes D.E."/>
            <person name="Khan S.Y."/>
            <person name="Kohno S."/>
            <person name="de Koning A.J."/>
            <person name="Lance S.L."/>
            <person name="McCarthy F.M."/>
            <person name="McCormack J.E."/>
            <person name="Merchant M.E."/>
            <person name="Peterson D.G."/>
            <person name="Pollock D.D."/>
            <person name="Pourmand N."/>
            <person name="Raney B.J."/>
            <person name="Roessler K.A."/>
            <person name="Sanford J.R."/>
            <person name="Sawyer R.H."/>
            <person name="Schmidt C.J."/>
            <person name="Triplett E.W."/>
            <person name="Tuberville T.D."/>
            <person name="Venegas-Anaya M."/>
            <person name="Howard J.T."/>
            <person name="Jarvis E.D."/>
            <person name="Guillette L.J.Jr."/>
            <person name="Glenn T.C."/>
            <person name="Green R.E."/>
            <person name="Ray D.A."/>
        </authorList>
    </citation>
    <scope>NUCLEOTIDE SEQUENCE [LARGE SCALE GENOMIC DNA]</scope>
    <source>
        <strain evidence="8">KSC_2009_1</strain>
    </source>
</reference>
<dbReference type="PANTHER" id="PTHR10671:SF78">
    <property type="entry name" value="SI:CH211-232M10.6"/>
    <property type="match status" value="1"/>
</dbReference>
<dbReference type="CDD" id="cd08824">
    <property type="entry name" value="LOTUS"/>
    <property type="match status" value="1"/>
</dbReference>
<feature type="transmembrane region" description="Helical" evidence="7">
    <location>
        <begin position="164"/>
        <end position="191"/>
    </location>
</feature>
<gene>
    <name evidence="8" type="primary">GSG1L2</name>
    <name evidence="8" type="ORF">Y1Q_0010099</name>
</gene>
<sequence>MLHNFFPTVQSMRKGSCTVVSTNETSPANASADPNVVQYIWETGEDKYAFRYFHTGFWRSCEEHHGEEICRSFIKVPPESEKGVLWLSVASEALHIALLSVGFLLLCIETLPGGSALSGLKINAFAAVITVLSGLLGMVAHMMFMTVFQVAVNLGPKDWRPQTWYYGWSFGIAWLSFTLCMSASVLTLNTYTKTILEFQHRRRVGDRRAQQGPRPGLDPGLDLDLDLERLLWDKYIYSTTSPLSHFKYLQNFDKVLAFITSMLNDCPKGMRMRQLGKALMKQQGVNLEAFSCARGHKDVVSFLLLEVPGIRLWYPEKGEKCLVFSNAFKKIFRLRRIVWTRHGVDLEELSHKRGYLDTLDYLASISGVKLQGLDRGIKCLVQRKKAPKKKRKEKPEKQTVGLDQIWACILGVLGRFPMGLRVSKLMEAMPRQHRQNLQGLSQAWGYDDVLGLLQQLPGLRMRDSKKGHYCIVQLAVDASGKSPALLCPLVPAPTSAQHCSILLPNASPIHPAPKGPMDTAKTVKEMPCWEEVMAAILECLRLNSSGLCVTTLKKMLWKEKSVALEGFVQHMGCEGIMDLLLLQVPGIVLLFNRREQCLVQLKAGAMDKLAGHAAGNASIQPSVSLGASREDPALFSACSTCQGLTDVMFSHAKGISNVSMLLRALLGSSSCKGVLRLWRVRELVQESHGLDLDAFACSQGYEDVLSFLQDHLPGLECRWPEQGENSIIHLRPDAVEKLAENHSPEHSCSQPSTSSEVSHGSTAPFIVCASCQVSADVTLTCAKDAGISKASAPIWALRGSDPDKGGPRLQKTQKRLRESHGLDLDAVAHTQGCKGVLLSLWDHVPELKDWCPKKKCVGTGVRGDSGRLPPASSQSLPGPRRDLLKAASPAPPANGWLSPLLPSGTTTKPLPPSQPTVWKPPGVFAVHSMLSECPPVNPHLPAWIRSPSQPAGIAPCLQASKDLRPACNQRDLAELKQNVAGILAQHPQGMSLFHFKQAYSAAYQHSLPLGLVALAKQRLAEMPDVVRIQGYGVQTLLLPVADSSPTGLSLLIPEEATGPARDSDDVADFLSVPPGLASHSGVKLKAGLEEPDQCCHGDGIQ</sequence>
<evidence type="ECO:0000256" key="4">
    <source>
        <dbReference type="ARBA" id="ARBA00022989"/>
    </source>
</evidence>
<proteinExistence type="inferred from homology"/>
<dbReference type="InterPro" id="IPR050579">
    <property type="entry name" value="PMP-22/EMP/MP20-like"/>
</dbReference>
<dbReference type="EMBL" id="AKHW03006198">
    <property type="protein sequence ID" value="KYO23533.1"/>
    <property type="molecule type" value="Genomic_DNA"/>
</dbReference>
<dbReference type="Gene3D" id="3.30.420.610">
    <property type="entry name" value="LOTUS domain-like"/>
    <property type="match status" value="1"/>
</dbReference>
<keyword evidence="9" id="KW-1185">Reference proteome</keyword>
<dbReference type="InterPro" id="IPR041966">
    <property type="entry name" value="LOTUS-like"/>
</dbReference>
<evidence type="ECO:0000313" key="9">
    <source>
        <dbReference type="Proteomes" id="UP000050525"/>
    </source>
</evidence>
<evidence type="ECO:0000256" key="6">
    <source>
        <dbReference type="SAM" id="MobiDB-lite"/>
    </source>
</evidence>
<keyword evidence="3 7" id="KW-0812">Transmembrane</keyword>
<dbReference type="Gene3D" id="1.20.140.150">
    <property type="match status" value="1"/>
</dbReference>